<dbReference type="STRING" id="2316362.A0A4Q2DDL7"/>
<evidence type="ECO:0000313" key="4">
    <source>
        <dbReference type="EMBL" id="RXW17579.1"/>
    </source>
</evidence>
<proteinExistence type="predicted"/>
<feature type="compositionally biased region" description="Basic and acidic residues" evidence="2">
    <location>
        <begin position="327"/>
        <end position="355"/>
    </location>
</feature>
<dbReference type="OrthoDB" id="2270193at2759"/>
<dbReference type="AlphaFoldDB" id="A0A4Q2DDL7"/>
<evidence type="ECO:0000256" key="1">
    <source>
        <dbReference type="PROSITE-ProRule" id="PRU00723"/>
    </source>
</evidence>
<keyword evidence="1" id="KW-0479">Metal-binding</keyword>
<dbReference type="PANTHER" id="PTHR37543">
    <property type="entry name" value="CCCH ZINC FINGER DNA BINDING PROTEIN (AFU_ORTHOLOGUE AFUA_5G12760)"/>
    <property type="match status" value="1"/>
</dbReference>
<dbReference type="InterPro" id="IPR000571">
    <property type="entry name" value="Znf_CCCH"/>
</dbReference>
<feature type="zinc finger region" description="C3H1-type" evidence="1">
    <location>
        <begin position="270"/>
        <end position="294"/>
    </location>
</feature>
<feature type="compositionally biased region" description="Basic and acidic residues" evidence="2">
    <location>
        <begin position="238"/>
        <end position="248"/>
    </location>
</feature>
<organism evidence="4 5">
    <name type="scientific">Candolleomyces aberdarensis</name>
    <dbReference type="NCBI Taxonomy" id="2316362"/>
    <lineage>
        <taxon>Eukaryota</taxon>
        <taxon>Fungi</taxon>
        <taxon>Dikarya</taxon>
        <taxon>Basidiomycota</taxon>
        <taxon>Agaricomycotina</taxon>
        <taxon>Agaricomycetes</taxon>
        <taxon>Agaricomycetidae</taxon>
        <taxon>Agaricales</taxon>
        <taxon>Agaricineae</taxon>
        <taxon>Psathyrellaceae</taxon>
        <taxon>Candolleomyces</taxon>
    </lineage>
</organism>
<dbReference type="PANTHER" id="PTHR37543:SF1">
    <property type="entry name" value="CCCH ZINC FINGER DNA BINDING PROTEIN (AFU_ORTHOLOGUE AFUA_5G12760)"/>
    <property type="match status" value="1"/>
</dbReference>
<name>A0A4Q2DDL7_9AGAR</name>
<evidence type="ECO:0000256" key="2">
    <source>
        <dbReference type="SAM" id="MobiDB-lite"/>
    </source>
</evidence>
<sequence>MMFASTSSVQTETFVSPRVQKKPIEPERVIIVVDGNGAIFSREYVLDEKEAVYGGLIAAGELKSIVEKFVDERLKGLTQYWIHARIDRPKVAEALANEWNVDKERMRRRLDLFIAGFNSSTHRVQMVDTYISNPEATYCQFQWFVYDELCMPETKYVVFAGCHNENYLTFLEYWIEKGFRDKLVLLQAHEQLAPGFTDLDLPIIDDSSDLFMKTSPKGLKLYSQSMSSWTSHDDDDADYHSPGRTDKSKGRRQVFEAPMDYATETFAHFPCPLYYLSDFGCEAGEDCPYTHDYPLNARQLGELARDAKMEPCLTLVQAESAAADSDNSDKAPSDSSDTIHEESDESEGRPNECKL</sequence>
<keyword evidence="5" id="KW-1185">Reference proteome</keyword>
<dbReference type="EMBL" id="SDEE01000330">
    <property type="protein sequence ID" value="RXW17579.1"/>
    <property type="molecule type" value="Genomic_DNA"/>
</dbReference>
<gene>
    <name evidence="4" type="ORF">EST38_g8277</name>
</gene>
<evidence type="ECO:0000259" key="3">
    <source>
        <dbReference type="PROSITE" id="PS50103"/>
    </source>
</evidence>
<dbReference type="PROSITE" id="PS50103">
    <property type="entry name" value="ZF_C3H1"/>
    <property type="match status" value="1"/>
</dbReference>
<feature type="region of interest" description="Disordered" evidence="2">
    <location>
        <begin position="230"/>
        <end position="252"/>
    </location>
</feature>
<dbReference type="InterPro" id="IPR057683">
    <property type="entry name" value="DUF7923"/>
</dbReference>
<protein>
    <recommendedName>
        <fullName evidence="3">C3H1-type domain-containing protein</fullName>
    </recommendedName>
</protein>
<feature type="region of interest" description="Disordered" evidence="2">
    <location>
        <begin position="318"/>
        <end position="355"/>
    </location>
</feature>
<accession>A0A4Q2DDL7</accession>
<dbReference type="GO" id="GO:0008270">
    <property type="term" value="F:zinc ion binding"/>
    <property type="evidence" value="ECO:0007669"/>
    <property type="project" value="UniProtKB-KW"/>
</dbReference>
<dbReference type="Proteomes" id="UP000290288">
    <property type="component" value="Unassembled WGS sequence"/>
</dbReference>
<keyword evidence="1" id="KW-0862">Zinc</keyword>
<comment type="caution">
    <text evidence="4">The sequence shown here is derived from an EMBL/GenBank/DDBJ whole genome shotgun (WGS) entry which is preliminary data.</text>
</comment>
<keyword evidence="1" id="KW-0863">Zinc-finger</keyword>
<evidence type="ECO:0000313" key="5">
    <source>
        <dbReference type="Proteomes" id="UP000290288"/>
    </source>
</evidence>
<reference evidence="4 5" key="1">
    <citation type="submission" date="2019-01" db="EMBL/GenBank/DDBJ databases">
        <title>Draft genome sequence of Psathyrella aberdarensis IHI B618.</title>
        <authorList>
            <person name="Buettner E."/>
            <person name="Kellner H."/>
        </authorList>
    </citation>
    <scope>NUCLEOTIDE SEQUENCE [LARGE SCALE GENOMIC DNA]</scope>
    <source>
        <strain evidence="4 5">IHI B618</strain>
    </source>
</reference>
<feature type="domain" description="C3H1-type" evidence="3">
    <location>
        <begin position="270"/>
        <end position="294"/>
    </location>
</feature>
<dbReference type="Pfam" id="PF25540">
    <property type="entry name" value="DUF7923"/>
    <property type="match status" value="1"/>
</dbReference>